<comment type="caution">
    <text evidence="5">The sequence shown here is derived from an EMBL/GenBank/DDBJ whole genome shotgun (WGS) entry which is preliminary data.</text>
</comment>
<dbReference type="InterPro" id="IPR011055">
    <property type="entry name" value="Dup_hybrid_motif"/>
</dbReference>
<evidence type="ECO:0000256" key="1">
    <source>
        <dbReference type="ARBA" id="ARBA00022729"/>
    </source>
</evidence>
<dbReference type="CDD" id="cd12797">
    <property type="entry name" value="M23_peptidase"/>
    <property type="match status" value="1"/>
</dbReference>
<dbReference type="SUPFAM" id="SSF51261">
    <property type="entry name" value="Duplicated hybrid motif"/>
    <property type="match status" value="1"/>
</dbReference>
<dbReference type="GO" id="GO:0004222">
    <property type="term" value="F:metalloendopeptidase activity"/>
    <property type="evidence" value="ECO:0007669"/>
    <property type="project" value="TreeGrafter"/>
</dbReference>
<evidence type="ECO:0000256" key="2">
    <source>
        <dbReference type="SAM" id="Coils"/>
    </source>
</evidence>
<name>A0A7C4GCH2_UNCW3</name>
<evidence type="ECO:0000259" key="4">
    <source>
        <dbReference type="Pfam" id="PF01551"/>
    </source>
</evidence>
<feature type="domain" description="M23ase beta-sheet core" evidence="4">
    <location>
        <begin position="150"/>
        <end position="244"/>
    </location>
</feature>
<feature type="transmembrane region" description="Helical" evidence="3">
    <location>
        <begin position="27"/>
        <end position="50"/>
    </location>
</feature>
<keyword evidence="3" id="KW-0812">Transmembrane</keyword>
<keyword evidence="3" id="KW-1133">Transmembrane helix</keyword>
<dbReference type="Pfam" id="PF01551">
    <property type="entry name" value="Peptidase_M23"/>
    <property type="match status" value="1"/>
</dbReference>
<keyword evidence="1" id="KW-0732">Signal</keyword>
<dbReference type="InterPro" id="IPR050570">
    <property type="entry name" value="Cell_wall_metabolism_enzyme"/>
</dbReference>
<protein>
    <submittedName>
        <fullName evidence="5">M23 family metallopeptidase</fullName>
    </submittedName>
</protein>
<dbReference type="InterPro" id="IPR016047">
    <property type="entry name" value="M23ase_b-sheet_dom"/>
</dbReference>
<dbReference type="AlphaFoldDB" id="A0A7C4GCH2"/>
<dbReference type="Gene3D" id="2.70.70.10">
    <property type="entry name" value="Glucose Permease (Domain IIA)"/>
    <property type="match status" value="1"/>
</dbReference>
<proteinExistence type="predicted"/>
<feature type="coiled-coil region" evidence="2">
    <location>
        <begin position="69"/>
        <end position="96"/>
    </location>
</feature>
<gene>
    <name evidence="5" type="ORF">ENS41_02445</name>
</gene>
<dbReference type="EMBL" id="DSUT01000043">
    <property type="protein sequence ID" value="HGK27796.1"/>
    <property type="molecule type" value="Genomic_DNA"/>
</dbReference>
<keyword evidence="2" id="KW-0175">Coiled coil</keyword>
<organism evidence="5">
    <name type="scientific">candidate division WOR-3 bacterium</name>
    <dbReference type="NCBI Taxonomy" id="2052148"/>
    <lineage>
        <taxon>Bacteria</taxon>
        <taxon>Bacteria division WOR-3</taxon>
    </lineage>
</organism>
<accession>A0A7C4GCH2</accession>
<dbReference type="PANTHER" id="PTHR21666:SF289">
    <property type="entry name" value="L-ALA--D-GLU ENDOPEPTIDASE"/>
    <property type="match status" value="1"/>
</dbReference>
<dbReference type="PANTHER" id="PTHR21666">
    <property type="entry name" value="PEPTIDASE-RELATED"/>
    <property type="match status" value="1"/>
</dbReference>
<keyword evidence="3" id="KW-0472">Membrane</keyword>
<evidence type="ECO:0000313" key="5">
    <source>
        <dbReference type="EMBL" id="HGK27796.1"/>
    </source>
</evidence>
<reference evidence="5" key="1">
    <citation type="journal article" date="2020" name="mSystems">
        <title>Genome- and Community-Level Interaction Insights into Carbon Utilization and Element Cycling Functions of Hydrothermarchaeota in Hydrothermal Sediment.</title>
        <authorList>
            <person name="Zhou Z."/>
            <person name="Liu Y."/>
            <person name="Xu W."/>
            <person name="Pan J."/>
            <person name="Luo Z.H."/>
            <person name="Li M."/>
        </authorList>
    </citation>
    <scope>NUCLEOTIDE SEQUENCE [LARGE SCALE GENOMIC DNA]</scope>
    <source>
        <strain evidence="5">SpSt-488</strain>
    </source>
</reference>
<sequence length="251" mass="27198">MPRREITVFVTSNYSADSYRLALPLSLARVLLVAAAVLALVVFLGFGLVVTGTLRLSRLAYLEYRNRQLEREFRQVALLRDRLTALERESDKMARMLGVELTPPPVNWDSVPGDSSRLPDWVLKEAWGSHPVPVLSPVATGVVSRGFESGHEAIDLATATGTPVRAAADGVVAKAGSDRQFGNSLLLRHAAGYETFYGHLSRKLVKAGDTVLAGQTIGRAGSSGASSAPHLHFEVRKAGRAIDPRTLIRFD</sequence>
<evidence type="ECO:0000256" key="3">
    <source>
        <dbReference type="SAM" id="Phobius"/>
    </source>
</evidence>